<proteinExistence type="predicted"/>
<dbReference type="KEGG" id="vg:2952786"/>
<protein>
    <submittedName>
        <fullName evidence="2">Rh95</fullName>
    </submittedName>
</protein>
<evidence type="ECO:0000313" key="2">
    <source>
        <dbReference type="EMBL" id="AAP50621.1"/>
    </source>
</evidence>
<dbReference type="GeneID" id="2952786"/>
<name>Q7TFN9_RHCM6</name>
<dbReference type="RefSeq" id="YP_068188.1">
    <property type="nucleotide sequence ID" value="NC_006150.1"/>
</dbReference>
<feature type="compositionally biased region" description="Low complexity" evidence="1">
    <location>
        <begin position="120"/>
        <end position="143"/>
    </location>
</feature>
<accession>Q7TFN9</accession>
<organism evidence="2 3">
    <name type="scientific">Rhesus cytomegalovirus (strain 68-1)</name>
    <name type="common">RhCMV</name>
    <dbReference type="NCBI Taxonomy" id="47929"/>
    <lineage>
        <taxon>Viruses</taxon>
        <taxon>Duplodnaviria</taxon>
        <taxon>Heunggongvirae</taxon>
        <taxon>Peploviricota</taxon>
        <taxon>Herviviricetes</taxon>
        <taxon>Herpesvirales</taxon>
        <taxon>Orthoherpesviridae</taxon>
        <taxon>Betaherpesvirinae</taxon>
        <taxon>Cytomegalovirus</taxon>
        <taxon>Cytomegalovirus macacinebeta3</taxon>
    </lineage>
</organism>
<keyword evidence="3" id="KW-1185">Reference proteome</keyword>
<evidence type="ECO:0000313" key="3">
    <source>
        <dbReference type="Proteomes" id="UP000161430"/>
    </source>
</evidence>
<dbReference type="EMBL" id="AY186194">
    <property type="protein sequence ID" value="AAP50621.1"/>
    <property type="molecule type" value="Genomic_DNA"/>
</dbReference>
<feature type="region of interest" description="Disordered" evidence="1">
    <location>
        <begin position="1"/>
        <end position="233"/>
    </location>
</feature>
<evidence type="ECO:0000256" key="1">
    <source>
        <dbReference type="SAM" id="MobiDB-lite"/>
    </source>
</evidence>
<feature type="compositionally biased region" description="Gly residues" evidence="1">
    <location>
        <begin position="219"/>
        <end position="233"/>
    </location>
</feature>
<sequence length="233" mass="24097">MALVASSSRAAANRNRFGDRWSRHPGTGGFSAASRSCSAAACPDPALRPGLVGASRLPTRRRSARAARTTWSRNRGRPSAAVRAPQGAYPANPGTAQLAGGGVARPSWGAGARFPGRSQASVPPSRAHAPPPARAARPLPGERAWLRPQRAAQKGGGARPRSPIPQDPARGGVGLSRGRGRRMQDAVPSPRPGEQGRVCRGEGVAPAERRPIPQAARGEVGGRGGGRGSEVYF</sequence>
<organismHost>
    <name type="scientific">Macaca mulatta</name>
    <name type="common">Rhesus macaque</name>
    <dbReference type="NCBI Taxonomy" id="9544"/>
</organismHost>
<dbReference type="Proteomes" id="UP000161430">
    <property type="component" value="Segment"/>
</dbReference>
<feature type="compositionally biased region" description="Low complexity" evidence="1">
    <location>
        <begin position="1"/>
        <end position="15"/>
    </location>
</feature>
<reference evidence="2 3" key="1">
    <citation type="journal article" date="2003" name="J. Virol.">
        <title>Complete sequence and genomic analysis of rhesus cytomegalovirus.</title>
        <authorList>
            <person name="Hansen S.G."/>
            <person name="Strelow L.I."/>
            <person name="Franchi D.C."/>
            <person name="Anders D.G."/>
            <person name="Wong S.W."/>
        </authorList>
    </citation>
    <scope>NUCLEOTIDE SEQUENCE [LARGE SCALE GENOMIC DNA]</scope>
    <source>
        <strain evidence="2">68-1</strain>
    </source>
</reference>
<feature type="compositionally biased region" description="Low complexity" evidence="1">
    <location>
        <begin position="31"/>
        <end position="42"/>
    </location>
</feature>